<organism evidence="1">
    <name type="scientific">bioreactor metagenome</name>
    <dbReference type="NCBI Taxonomy" id="1076179"/>
    <lineage>
        <taxon>unclassified sequences</taxon>
        <taxon>metagenomes</taxon>
        <taxon>ecological metagenomes</taxon>
    </lineage>
</organism>
<proteinExistence type="predicted"/>
<evidence type="ECO:0000313" key="1">
    <source>
        <dbReference type="EMBL" id="MPL71906.1"/>
    </source>
</evidence>
<reference evidence="1" key="1">
    <citation type="submission" date="2019-08" db="EMBL/GenBank/DDBJ databases">
        <authorList>
            <person name="Kucharzyk K."/>
            <person name="Murdoch R.W."/>
            <person name="Higgins S."/>
            <person name="Loffler F."/>
        </authorList>
    </citation>
    <scope>NUCLEOTIDE SEQUENCE</scope>
</reference>
<sequence length="135" mass="14915">MEGQDFFIHSKKFTGVGASGLDFDFKVPADAGRLTGVLVTYAAPNATVAATVHAVNNNFAHGRLLLNNETNLNVPFMVSTYAMPPRMRQEFIPCDIAINRNSNISGFIRMFDGTPENEDCTFTIHALYQRIKTAK</sequence>
<protein>
    <submittedName>
        <fullName evidence="1">Uncharacterized protein</fullName>
    </submittedName>
</protein>
<gene>
    <name evidence="1" type="ORF">SDC9_17685</name>
</gene>
<comment type="caution">
    <text evidence="1">The sequence shown here is derived from an EMBL/GenBank/DDBJ whole genome shotgun (WGS) entry which is preliminary data.</text>
</comment>
<accession>A0A644TY32</accession>
<name>A0A644TY32_9ZZZZ</name>
<dbReference type="AlphaFoldDB" id="A0A644TY32"/>
<dbReference type="EMBL" id="VSSQ01000062">
    <property type="protein sequence ID" value="MPL71906.1"/>
    <property type="molecule type" value="Genomic_DNA"/>
</dbReference>